<sequence>MQIPSDTQSFKKRMISEIFKNAGHLIGVIRGEAPTDKGTNEDFSDLTKAELMEHETLNDALGLWWLPPKLTMTFCLLRPRTSKYKLHASK</sequence>
<reference evidence="1" key="1">
    <citation type="submission" date="2020-04" db="EMBL/GenBank/DDBJ databases">
        <title>Hybrid Assembly of Korean Phytophthora infestans isolates.</title>
        <authorList>
            <person name="Prokchorchik M."/>
            <person name="Lee Y."/>
            <person name="Seo J."/>
            <person name="Cho J.-H."/>
            <person name="Park Y.-E."/>
            <person name="Jang D.-C."/>
            <person name="Im J.-S."/>
            <person name="Choi J.-G."/>
            <person name="Park H.-J."/>
            <person name="Lee G.-B."/>
            <person name="Lee Y.-G."/>
            <person name="Hong S.-Y."/>
            <person name="Cho K."/>
            <person name="Sohn K.H."/>
        </authorList>
    </citation>
    <scope>NUCLEOTIDE SEQUENCE</scope>
    <source>
        <strain evidence="1">KR_1_A1</strain>
    </source>
</reference>
<dbReference type="AlphaFoldDB" id="A0A833SRJ4"/>
<proteinExistence type="predicted"/>
<evidence type="ECO:0000313" key="1">
    <source>
        <dbReference type="EMBL" id="KAF4036658.1"/>
    </source>
</evidence>
<organism evidence="1 2">
    <name type="scientific">Phytophthora infestans</name>
    <name type="common">Potato late blight agent</name>
    <name type="synonym">Botrytis infestans</name>
    <dbReference type="NCBI Taxonomy" id="4787"/>
    <lineage>
        <taxon>Eukaryota</taxon>
        <taxon>Sar</taxon>
        <taxon>Stramenopiles</taxon>
        <taxon>Oomycota</taxon>
        <taxon>Peronosporomycetes</taxon>
        <taxon>Peronosporales</taxon>
        <taxon>Peronosporaceae</taxon>
        <taxon>Phytophthora</taxon>
    </lineage>
</organism>
<comment type="caution">
    <text evidence="1">The sequence shown here is derived from an EMBL/GenBank/DDBJ whole genome shotgun (WGS) entry which is preliminary data.</text>
</comment>
<name>A0A833SRJ4_PHYIN</name>
<evidence type="ECO:0000313" key="2">
    <source>
        <dbReference type="Proteomes" id="UP000602510"/>
    </source>
</evidence>
<keyword evidence="2" id="KW-1185">Reference proteome</keyword>
<dbReference type="Proteomes" id="UP000602510">
    <property type="component" value="Unassembled WGS sequence"/>
</dbReference>
<protein>
    <submittedName>
        <fullName evidence="1">Uncharacterized protein</fullName>
    </submittedName>
</protein>
<accession>A0A833SRJ4</accession>
<dbReference type="EMBL" id="WSZM01000264">
    <property type="protein sequence ID" value="KAF4036658.1"/>
    <property type="molecule type" value="Genomic_DNA"/>
</dbReference>
<gene>
    <name evidence="1" type="ORF">GN244_ATG11369</name>
</gene>